<evidence type="ECO:0000313" key="4">
    <source>
        <dbReference type="Proteomes" id="UP000654370"/>
    </source>
</evidence>
<evidence type="ECO:0000256" key="2">
    <source>
        <dbReference type="SAM" id="Phobius"/>
    </source>
</evidence>
<feature type="region of interest" description="Disordered" evidence="1">
    <location>
        <begin position="42"/>
        <end position="78"/>
    </location>
</feature>
<feature type="compositionally biased region" description="Low complexity" evidence="1">
    <location>
        <begin position="44"/>
        <end position="53"/>
    </location>
</feature>
<sequence length="101" mass="10839">MTTLTRSLSYIIAYILIASHVIYAVPLGPLRSGIVPFAQTNQLSSSRIQQSDSISKRQDKTGSPVPISAYPHGGSIVGDLLSETETDKGIDYTDGNRNSAE</sequence>
<reference evidence="3" key="1">
    <citation type="submission" date="2020-12" db="EMBL/GenBank/DDBJ databases">
        <title>Metabolic potential, ecology and presence of endohyphal bacteria is reflected in genomic diversity of Mucoromycotina.</title>
        <authorList>
            <person name="Muszewska A."/>
            <person name="Okrasinska A."/>
            <person name="Steczkiewicz K."/>
            <person name="Drgas O."/>
            <person name="Orlowska M."/>
            <person name="Perlinska-Lenart U."/>
            <person name="Aleksandrzak-Piekarczyk T."/>
            <person name="Szatraj K."/>
            <person name="Zielenkiewicz U."/>
            <person name="Pilsyk S."/>
            <person name="Malc E."/>
            <person name="Mieczkowski P."/>
            <person name="Kruszewska J.S."/>
            <person name="Biernat P."/>
            <person name="Pawlowska J."/>
        </authorList>
    </citation>
    <scope>NUCLEOTIDE SEQUENCE</scope>
    <source>
        <strain evidence="3">WA0000067209</strain>
    </source>
</reference>
<keyword evidence="2" id="KW-0812">Transmembrane</keyword>
<dbReference type="EMBL" id="JAEPQZ010000006">
    <property type="protein sequence ID" value="KAG2179906.1"/>
    <property type="molecule type" value="Genomic_DNA"/>
</dbReference>
<organism evidence="3 4">
    <name type="scientific">Mortierella isabellina</name>
    <name type="common">Filamentous fungus</name>
    <name type="synonym">Umbelopsis isabellina</name>
    <dbReference type="NCBI Taxonomy" id="91625"/>
    <lineage>
        <taxon>Eukaryota</taxon>
        <taxon>Fungi</taxon>
        <taxon>Fungi incertae sedis</taxon>
        <taxon>Mucoromycota</taxon>
        <taxon>Mucoromycotina</taxon>
        <taxon>Umbelopsidomycetes</taxon>
        <taxon>Umbelopsidales</taxon>
        <taxon>Umbelopsidaceae</taxon>
        <taxon>Umbelopsis</taxon>
    </lineage>
</organism>
<proteinExistence type="predicted"/>
<evidence type="ECO:0000313" key="3">
    <source>
        <dbReference type="EMBL" id="KAG2179906.1"/>
    </source>
</evidence>
<accession>A0A8H7PTN8</accession>
<dbReference type="AlphaFoldDB" id="A0A8H7PTN8"/>
<keyword evidence="2" id="KW-1133">Transmembrane helix</keyword>
<evidence type="ECO:0000256" key="1">
    <source>
        <dbReference type="SAM" id="MobiDB-lite"/>
    </source>
</evidence>
<protein>
    <submittedName>
        <fullName evidence="3">Uncharacterized protein</fullName>
    </submittedName>
</protein>
<dbReference type="Proteomes" id="UP000654370">
    <property type="component" value="Unassembled WGS sequence"/>
</dbReference>
<dbReference type="OrthoDB" id="10340705at2759"/>
<feature type="transmembrane region" description="Helical" evidence="2">
    <location>
        <begin position="7"/>
        <end position="25"/>
    </location>
</feature>
<keyword evidence="2" id="KW-0472">Membrane</keyword>
<keyword evidence="4" id="KW-1185">Reference proteome</keyword>
<name>A0A8H7PTN8_MORIS</name>
<gene>
    <name evidence="3" type="ORF">INT43_003692</name>
</gene>
<comment type="caution">
    <text evidence="3">The sequence shown here is derived from an EMBL/GenBank/DDBJ whole genome shotgun (WGS) entry which is preliminary data.</text>
</comment>